<dbReference type="Gene3D" id="1.10.10.10">
    <property type="entry name" value="Winged helix-like DNA-binding domain superfamily/Winged helix DNA-binding domain"/>
    <property type="match status" value="1"/>
</dbReference>
<dbReference type="Gene3D" id="1.20.1310.10">
    <property type="entry name" value="Cullin Repeats"/>
    <property type="match status" value="4"/>
</dbReference>
<dbReference type="OrthoDB" id="27073at2759"/>
<evidence type="ECO:0000256" key="1">
    <source>
        <dbReference type="ARBA" id="ARBA00006019"/>
    </source>
</evidence>
<dbReference type="SUPFAM" id="SSF46785">
    <property type="entry name" value="Winged helix' DNA-binding domain"/>
    <property type="match status" value="1"/>
</dbReference>
<dbReference type="InterPro" id="IPR019559">
    <property type="entry name" value="Cullin_neddylation_domain"/>
</dbReference>
<dbReference type="SMART" id="SM00884">
    <property type="entry name" value="Cullin_Nedd8"/>
    <property type="match status" value="1"/>
</dbReference>
<keyword evidence="3" id="KW-0832">Ubl conjugation</keyword>
<keyword evidence="9" id="KW-1185">Reference proteome</keyword>
<comment type="similarity">
    <text evidence="1 4 5">Belongs to the cullin family.</text>
</comment>
<dbReference type="InterPro" id="IPR036388">
    <property type="entry name" value="WH-like_DNA-bd_sf"/>
</dbReference>
<dbReference type="EMBL" id="KZ678136">
    <property type="protein sequence ID" value="PSN65900.1"/>
    <property type="molecule type" value="Genomic_DNA"/>
</dbReference>
<dbReference type="SUPFAM" id="SSF75632">
    <property type="entry name" value="Cullin homology domain"/>
    <property type="match status" value="1"/>
</dbReference>
<evidence type="ECO:0000256" key="5">
    <source>
        <dbReference type="RuleBase" id="RU003829"/>
    </source>
</evidence>
<dbReference type="FunFam" id="1.20.1310.10:FF:000031">
    <property type="entry name" value="Ubiquitin ligase subunit CulD"/>
    <property type="match status" value="1"/>
</dbReference>
<dbReference type="GO" id="GO:0031625">
    <property type="term" value="F:ubiquitin protein ligase binding"/>
    <property type="evidence" value="ECO:0007669"/>
    <property type="project" value="InterPro"/>
</dbReference>
<dbReference type="Pfam" id="PF10557">
    <property type="entry name" value="Cullin_Nedd8"/>
    <property type="match status" value="1"/>
</dbReference>
<dbReference type="SMART" id="SM00182">
    <property type="entry name" value="CULLIN"/>
    <property type="match status" value="1"/>
</dbReference>
<dbReference type="SUPFAM" id="SSF74788">
    <property type="entry name" value="Cullin repeat-like"/>
    <property type="match status" value="1"/>
</dbReference>
<evidence type="ECO:0000313" key="9">
    <source>
        <dbReference type="Proteomes" id="UP000240883"/>
    </source>
</evidence>
<dbReference type="InterPro" id="IPR036317">
    <property type="entry name" value="Cullin_homology_sf"/>
</dbReference>
<dbReference type="FunFam" id="1.10.10.10:FF:000014">
    <property type="entry name" value="Cullin 1"/>
    <property type="match status" value="1"/>
</dbReference>
<proteinExistence type="inferred from homology"/>
<dbReference type="AlphaFoldDB" id="A0A2T2NKH8"/>
<evidence type="ECO:0000256" key="3">
    <source>
        <dbReference type="ARBA" id="ARBA00022843"/>
    </source>
</evidence>
<dbReference type="InterPro" id="IPR059120">
    <property type="entry name" value="Cullin-like_AB"/>
</dbReference>
<keyword evidence="2" id="KW-1017">Isopeptide bond</keyword>
<evidence type="ECO:0000259" key="7">
    <source>
        <dbReference type="PROSITE" id="PS50069"/>
    </source>
</evidence>
<name>A0A2T2NKH8_CORCC</name>
<dbReference type="InterPro" id="IPR036390">
    <property type="entry name" value="WH_DNA-bd_sf"/>
</dbReference>
<evidence type="ECO:0000256" key="2">
    <source>
        <dbReference type="ARBA" id="ARBA00022499"/>
    </source>
</evidence>
<dbReference type="InterPro" id="IPR016158">
    <property type="entry name" value="Cullin_homology"/>
</dbReference>
<feature type="compositionally biased region" description="Low complexity" evidence="6">
    <location>
        <begin position="28"/>
        <end position="38"/>
    </location>
</feature>
<feature type="region of interest" description="Disordered" evidence="6">
    <location>
        <begin position="1"/>
        <end position="106"/>
    </location>
</feature>
<accession>A0A2T2NKH8</accession>
<dbReference type="Pfam" id="PF26557">
    <property type="entry name" value="Cullin_AB"/>
    <property type="match status" value="1"/>
</dbReference>
<reference evidence="8 9" key="1">
    <citation type="journal article" date="2018" name="Front. Microbiol.">
        <title>Genome-Wide Analysis of Corynespora cassiicola Leaf Fall Disease Putative Effectors.</title>
        <authorList>
            <person name="Lopez D."/>
            <person name="Ribeiro S."/>
            <person name="Label P."/>
            <person name="Fumanal B."/>
            <person name="Venisse J.S."/>
            <person name="Kohler A."/>
            <person name="de Oliveira R.R."/>
            <person name="Labutti K."/>
            <person name="Lipzen A."/>
            <person name="Lail K."/>
            <person name="Bauer D."/>
            <person name="Ohm R.A."/>
            <person name="Barry K.W."/>
            <person name="Spatafora J."/>
            <person name="Grigoriev I.V."/>
            <person name="Martin F.M."/>
            <person name="Pujade-Renaud V."/>
        </authorList>
    </citation>
    <scope>NUCLEOTIDE SEQUENCE [LARGE SCALE GENOMIC DNA]</scope>
    <source>
        <strain evidence="8 9">Philippines</strain>
    </source>
</reference>
<feature type="domain" description="Cullin family profile" evidence="7">
    <location>
        <begin position="501"/>
        <end position="758"/>
    </location>
</feature>
<dbReference type="PANTHER" id="PTHR11932">
    <property type="entry name" value="CULLIN"/>
    <property type="match status" value="1"/>
</dbReference>
<dbReference type="GO" id="GO:0006511">
    <property type="term" value="P:ubiquitin-dependent protein catabolic process"/>
    <property type="evidence" value="ECO:0007669"/>
    <property type="project" value="InterPro"/>
</dbReference>
<dbReference type="STRING" id="1448308.A0A2T2NKH8"/>
<dbReference type="InterPro" id="IPR016159">
    <property type="entry name" value="Cullin_repeat-like_dom_sf"/>
</dbReference>
<dbReference type="Gene3D" id="3.30.230.130">
    <property type="entry name" value="Cullin, Chain C, Domain 2"/>
    <property type="match status" value="1"/>
</dbReference>
<dbReference type="Proteomes" id="UP000240883">
    <property type="component" value="Unassembled WGS sequence"/>
</dbReference>
<dbReference type="InterPro" id="IPR001373">
    <property type="entry name" value="Cullin_N"/>
</dbReference>
<evidence type="ECO:0000256" key="4">
    <source>
        <dbReference type="PROSITE-ProRule" id="PRU00330"/>
    </source>
</evidence>
<evidence type="ECO:0000313" key="8">
    <source>
        <dbReference type="EMBL" id="PSN65900.1"/>
    </source>
</evidence>
<sequence>MSSPGDRKRKHSGKTIKDLFTTQNKPNASSAAAATSPSNKRSRLDNHSPHTSPTDNTRTPTMDISQMYHFPKNKESGNLVPFGPSNSNKVRRVQRDGPPTSMQTEDKPKRLVVKNFRPQRKFDKNVFLDDTWKGLDKALDTIFAQKEIDFSLEVQYRGVEHVVRQGTAAELHKRLVDKCKAYIKGTLRASVEDTLSRKDVDVLRATLHAWSTWNNQKKYIGWIFCFLDRAYLLPREQTLNEIIVNLFREYIFEHPKLNNRIVDGACDLIAVDRNGEDLDRELFSKSITMFHDMQVYTKHFEPRMLELSQKYVMDWANTATAEKTLTDYTRSAKALMQSEMSRVEVFGLDSSTRRDLLKLLEDHLITRKKARLSMFNRLITSKNETNSSAANQDDFADLLEDNKVEDLELLYTLLNRQNLGAELKGPFAKWIEDTGTAIVFDEKEQDGMVVKLLCLKRQLDTIWKVSFHRNADLGHGLREAFDKFMNKVKKSNTTWNTDNSKPGEMIAKYVDVLLRGGAKAIPAQLTRKAERPAVADAEEDNEDVIFDEDTEVNNQLDQVLDLFRFVHGKAVFEAFYKKDLARRLLMGRSASADAERSMLARLKTECGAGFTANLEQMFKDIELSREEMATYKAICEERNEKHDLDLNVNILSASSWPTYPTVPVIIPPEIKSAIDRFETHYKAKHSGRKLDWKHALAHCQVKANFPRGKKELVVSSFQAIVLLLFNGLKEDEHVDYDTMKQATGLPPNELNRTLQSLACAKLRPLTKHPKGRDINPTDTFTLNTHFTDPKYRIKINTVQLKETAAENKETHERVAADRNYETQAAIVRILKARKNIAHSELIAETIKATKNRGTLEVSGIKRNIDRLIEKEFLEREEDGSYSYIA</sequence>
<feature type="compositionally biased region" description="Polar residues" evidence="6">
    <location>
        <begin position="49"/>
        <end position="64"/>
    </location>
</feature>
<dbReference type="Pfam" id="PF00888">
    <property type="entry name" value="Cullin"/>
    <property type="match status" value="1"/>
</dbReference>
<dbReference type="PROSITE" id="PS50069">
    <property type="entry name" value="CULLIN_2"/>
    <property type="match status" value="1"/>
</dbReference>
<gene>
    <name evidence="8" type="ORF">BS50DRAFT_588699</name>
</gene>
<protein>
    <submittedName>
        <fullName evidence="8">Cullin-domain-containing protein</fullName>
    </submittedName>
</protein>
<organism evidence="8 9">
    <name type="scientific">Corynespora cassiicola Philippines</name>
    <dbReference type="NCBI Taxonomy" id="1448308"/>
    <lineage>
        <taxon>Eukaryota</taxon>
        <taxon>Fungi</taxon>
        <taxon>Dikarya</taxon>
        <taxon>Ascomycota</taxon>
        <taxon>Pezizomycotina</taxon>
        <taxon>Dothideomycetes</taxon>
        <taxon>Pleosporomycetidae</taxon>
        <taxon>Pleosporales</taxon>
        <taxon>Corynesporascaceae</taxon>
        <taxon>Corynespora</taxon>
    </lineage>
</organism>
<evidence type="ECO:0000256" key="6">
    <source>
        <dbReference type="SAM" id="MobiDB-lite"/>
    </source>
</evidence>
<dbReference type="InterPro" id="IPR045093">
    <property type="entry name" value="Cullin"/>
</dbReference>